<comment type="subcellular location">
    <subcellularLocation>
        <location evidence="1">Cytoplasm</location>
    </subcellularLocation>
</comment>
<evidence type="ECO:0000256" key="3">
    <source>
        <dbReference type="SAM" id="MobiDB-lite"/>
    </source>
</evidence>
<gene>
    <name evidence="4" type="ORF">FNL39_10323</name>
</gene>
<evidence type="ECO:0000313" key="4">
    <source>
        <dbReference type="EMBL" id="KAF0847126.1"/>
    </source>
</evidence>
<keyword evidence="2" id="KW-0963">Cytoplasm</keyword>
<accession>A0ABQ6YNV5</accession>
<proteinExistence type="predicted"/>
<dbReference type="RefSeq" id="WP_067981399.1">
    <property type="nucleotide sequence ID" value="NZ_VMSD01000003.1"/>
</dbReference>
<dbReference type="EMBL" id="VMSD01000003">
    <property type="protein sequence ID" value="KAF0847126.1"/>
    <property type="molecule type" value="Genomic_DNA"/>
</dbReference>
<dbReference type="PANTHER" id="PTHR31250">
    <property type="entry name" value="IQ DOMAIN-CONTAINING PROTEIN IQM3"/>
    <property type="match status" value="1"/>
</dbReference>
<dbReference type="Proteomes" id="UP000798951">
    <property type="component" value="Unassembled WGS sequence"/>
</dbReference>
<reference evidence="4 5" key="1">
    <citation type="submission" date="2019-07" db="EMBL/GenBank/DDBJ databases">
        <title>Genomic Encyclopedia of Type Strains, Phase IV (KMG-IV): sequencing the most valuable type-strain genomes for metagenomic binning, comparative biology and taxonomic classification.</title>
        <authorList>
            <person name="Goeker M."/>
        </authorList>
    </citation>
    <scope>NUCLEOTIDE SEQUENCE [LARGE SCALE GENOMIC DNA]</scope>
    <source>
        <strain evidence="4 5">DSM 44831</strain>
    </source>
</reference>
<dbReference type="InterPro" id="IPR044159">
    <property type="entry name" value="IQM"/>
</dbReference>
<keyword evidence="5" id="KW-1185">Reference proteome</keyword>
<protein>
    <submittedName>
        <fullName evidence="4">Uncharacterized protein</fullName>
    </submittedName>
</protein>
<comment type="caution">
    <text evidence="4">The sequence shown here is derived from an EMBL/GenBank/DDBJ whole genome shotgun (WGS) entry which is preliminary data.</text>
</comment>
<sequence length="185" mass="20438">MTSFADRIRRLFGARTDSASAPSQRPAFETTPLRPEFTGEHLPGNRVWADSHVAYLDEHARQRFRLHARDGLLHAADGALFDTTEASTLWSPEGGRAIFVMDATGTLYSSPQHLLGRFHHSSFLAGGPVAAAGEIVARQGRVLLVSDHSTHYRPPRRFTRQVPLALRAQGIEVGDLPLETRSHEP</sequence>
<evidence type="ECO:0000313" key="5">
    <source>
        <dbReference type="Proteomes" id="UP000798951"/>
    </source>
</evidence>
<dbReference type="PANTHER" id="PTHR31250:SF27">
    <property type="entry name" value="IQ DOMAIN-CONTAINING PROTEIN IQM5"/>
    <property type="match status" value="1"/>
</dbReference>
<name>A0ABQ6YNV5_9NOCA</name>
<feature type="region of interest" description="Disordered" evidence="3">
    <location>
        <begin position="15"/>
        <end position="36"/>
    </location>
</feature>
<evidence type="ECO:0000256" key="1">
    <source>
        <dbReference type="ARBA" id="ARBA00004496"/>
    </source>
</evidence>
<organism evidence="4 5">
    <name type="scientific">Nocardia caishijiensis</name>
    <dbReference type="NCBI Taxonomy" id="184756"/>
    <lineage>
        <taxon>Bacteria</taxon>
        <taxon>Bacillati</taxon>
        <taxon>Actinomycetota</taxon>
        <taxon>Actinomycetes</taxon>
        <taxon>Mycobacteriales</taxon>
        <taxon>Nocardiaceae</taxon>
        <taxon>Nocardia</taxon>
    </lineage>
</organism>
<evidence type="ECO:0000256" key="2">
    <source>
        <dbReference type="ARBA" id="ARBA00022490"/>
    </source>
</evidence>